<feature type="non-terminal residue" evidence="1">
    <location>
        <position position="1"/>
    </location>
</feature>
<dbReference type="Pfam" id="PF06585">
    <property type="entry name" value="JHBP"/>
    <property type="match status" value="1"/>
</dbReference>
<evidence type="ECO:0000313" key="2">
    <source>
        <dbReference type="Proteomes" id="UP000053097"/>
    </source>
</evidence>
<dbReference type="AlphaFoldDB" id="A0A026WA23"/>
<dbReference type="Gene3D" id="3.15.10.30">
    <property type="entry name" value="Haemolymph juvenile hormone binding protein"/>
    <property type="match status" value="1"/>
</dbReference>
<evidence type="ECO:0000313" key="1">
    <source>
        <dbReference type="EMBL" id="EZA52942.1"/>
    </source>
</evidence>
<dbReference type="SMART" id="SM00700">
    <property type="entry name" value="JHBP"/>
    <property type="match status" value="1"/>
</dbReference>
<gene>
    <name evidence="1" type="ORF">X777_07412</name>
</gene>
<dbReference type="PANTHER" id="PTHR11008:SF18">
    <property type="entry name" value="BCDNA.GH05536-RELATED"/>
    <property type="match status" value="1"/>
</dbReference>
<dbReference type="OMA" id="NIANSYW"/>
<accession>A0A026WA23</accession>
<keyword evidence="2" id="KW-1185">Reference proteome</keyword>
<dbReference type="GO" id="GO:0005615">
    <property type="term" value="C:extracellular space"/>
    <property type="evidence" value="ECO:0007669"/>
    <property type="project" value="TreeGrafter"/>
</dbReference>
<sequence length="218" mass="25456">SCKRNATNYSSCLKHAMENSWSVFMAGKPEYNFLPLNPFFLDYHRHEYNGSVIQGSIAVINSTLLGLEKARFTSVKPYFKKDIFRLELDMRVPEMIYEGDSKIEGNLIGFKLSDKGHFKITIGDVRIRWITTGHMANDRWIIEYVFINPTVETMKIHLDNFYEGSKELDELAMDFVNNNWQILYQTMIPVASQVWNTRLTDYCNRFFSKGFPSQKVFA</sequence>
<dbReference type="InterPro" id="IPR038606">
    <property type="entry name" value="To_sf"/>
</dbReference>
<dbReference type="EMBL" id="KK107304">
    <property type="protein sequence ID" value="EZA52942.1"/>
    <property type="molecule type" value="Genomic_DNA"/>
</dbReference>
<proteinExistence type="predicted"/>
<dbReference type="Proteomes" id="UP000053097">
    <property type="component" value="Unassembled WGS sequence"/>
</dbReference>
<name>A0A026WA23_OOCBI</name>
<reference evidence="1 2" key="1">
    <citation type="journal article" date="2014" name="Curr. Biol.">
        <title>The genome of the clonal raider ant Cerapachys biroi.</title>
        <authorList>
            <person name="Oxley P.R."/>
            <person name="Ji L."/>
            <person name="Fetter-Pruneda I."/>
            <person name="McKenzie S.K."/>
            <person name="Li C."/>
            <person name="Hu H."/>
            <person name="Zhang G."/>
            <person name="Kronauer D.J."/>
        </authorList>
    </citation>
    <scope>NUCLEOTIDE SEQUENCE [LARGE SCALE GENOMIC DNA]</scope>
</reference>
<dbReference type="OrthoDB" id="8196554at2759"/>
<dbReference type="InterPro" id="IPR010562">
    <property type="entry name" value="Haemolymph_juvenile_hormone-bd"/>
</dbReference>
<dbReference type="PANTHER" id="PTHR11008">
    <property type="entry name" value="PROTEIN TAKEOUT-LIKE PROTEIN"/>
    <property type="match status" value="1"/>
</dbReference>
<organism evidence="1 2">
    <name type="scientific">Ooceraea biroi</name>
    <name type="common">Clonal raider ant</name>
    <name type="synonym">Cerapachys biroi</name>
    <dbReference type="NCBI Taxonomy" id="2015173"/>
    <lineage>
        <taxon>Eukaryota</taxon>
        <taxon>Metazoa</taxon>
        <taxon>Ecdysozoa</taxon>
        <taxon>Arthropoda</taxon>
        <taxon>Hexapoda</taxon>
        <taxon>Insecta</taxon>
        <taxon>Pterygota</taxon>
        <taxon>Neoptera</taxon>
        <taxon>Endopterygota</taxon>
        <taxon>Hymenoptera</taxon>
        <taxon>Apocrita</taxon>
        <taxon>Aculeata</taxon>
        <taxon>Formicoidea</taxon>
        <taxon>Formicidae</taxon>
        <taxon>Dorylinae</taxon>
        <taxon>Ooceraea</taxon>
    </lineage>
</organism>
<protein>
    <recommendedName>
        <fullName evidence="3">Circadian clock-controlled protein</fullName>
    </recommendedName>
</protein>
<evidence type="ECO:0008006" key="3">
    <source>
        <dbReference type="Google" id="ProtNLM"/>
    </source>
</evidence>